<dbReference type="GO" id="GO:0015168">
    <property type="term" value="F:glycerol transmembrane transporter activity"/>
    <property type="evidence" value="ECO:0007669"/>
    <property type="project" value="TreeGrafter"/>
</dbReference>
<dbReference type="SUPFAM" id="SSF81338">
    <property type="entry name" value="Aquaporin-like"/>
    <property type="match status" value="2"/>
</dbReference>
<dbReference type="PRINTS" id="PR00783">
    <property type="entry name" value="MINTRINSICP"/>
</dbReference>
<dbReference type="Gene3D" id="1.20.1080.10">
    <property type="entry name" value="Glycerol uptake facilitator protein"/>
    <property type="match status" value="2"/>
</dbReference>
<name>A0A671Y5G0_SPAAU</name>
<gene>
    <name evidence="10" type="primary">AQP1</name>
    <name evidence="10" type="synonym">LOC115573381</name>
</gene>
<comment type="subcellular location">
    <subcellularLocation>
        <location evidence="1">Membrane</location>
        <topology evidence="1">Multi-pass membrane protein</topology>
    </subcellularLocation>
</comment>
<dbReference type="Proteomes" id="UP000472265">
    <property type="component" value="Chromosome 21"/>
</dbReference>
<feature type="transmembrane region" description="Helical" evidence="9">
    <location>
        <begin position="135"/>
        <end position="154"/>
    </location>
</feature>
<dbReference type="GeneTree" id="ENSGT00940000157015"/>
<dbReference type="Pfam" id="PF00230">
    <property type="entry name" value="MIP"/>
    <property type="match status" value="2"/>
</dbReference>
<feature type="transmembrane region" description="Helical" evidence="9">
    <location>
        <begin position="50"/>
        <end position="70"/>
    </location>
</feature>
<feature type="transmembrane region" description="Helical" evidence="9">
    <location>
        <begin position="91"/>
        <end position="115"/>
    </location>
</feature>
<feature type="compositionally biased region" description="Low complexity" evidence="8">
    <location>
        <begin position="315"/>
        <end position="329"/>
    </location>
</feature>
<reference evidence="10" key="2">
    <citation type="submission" date="2025-08" db="UniProtKB">
        <authorList>
            <consortium name="Ensembl"/>
        </authorList>
    </citation>
    <scope>IDENTIFICATION</scope>
</reference>
<sequence>MSMCAAMSEMKTWEFWRAVLAECLGMIILVFIGLSAAIGDQNNSYPDHEIKVAFAFGLAVATLAQCIGHVSGAHLNPAITVGLLASCHMSLLGAIFYMIAQILGAVAGSAIVYGIRPETTHSLGVNKLNGITPNQGFGVEFLLTLQLVMCVLAVTDKRRDVGGFGPLAIGLSVGLGHLAGLNRVTKAQGFIIEFLATLQLVLCVIAVTDKRRSDVKGSAPLAIGLSVGLGHFAAISFTGCGINPARSFGPALIRSKMENHWVYWLGPMCGGIAAALIYDFLLCPRAQNFRTRRNVLLNGSEDEDAGFDAPREGNSSPGPSQGPSQWPKH</sequence>
<reference evidence="10" key="1">
    <citation type="submission" date="2021-04" db="EMBL/GenBank/DDBJ databases">
        <authorList>
            <consortium name="Wellcome Sanger Institute Data Sharing"/>
        </authorList>
    </citation>
    <scope>NUCLEOTIDE SEQUENCE [LARGE SCALE GENOMIC DNA]</scope>
</reference>
<evidence type="ECO:0000256" key="9">
    <source>
        <dbReference type="SAM" id="Phobius"/>
    </source>
</evidence>
<protein>
    <submittedName>
        <fullName evidence="10">Aquaporin 1 (Colton blood group)</fullName>
    </submittedName>
</protein>
<dbReference type="Ensembl" id="ENSSAUT00010059202.1">
    <property type="protein sequence ID" value="ENSSAUP00010056356.1"/>
    <property type="gene ID" value="ENSSAUG00010023120.1"/>
</dbReference>
<evidence type="ECO:0000313" key="10">
    <source>
        <dbReference type="Ensembl" id="ENSSAUP00010056356.1"/>
    </source>
</evidence>
<dbReference type="InterPro" id="IPR022357">
    <property type="entry name" value="MIP_CS"/>
</dbReference>
<keyword evidence="6 9" id="KW-0472">Membrane</keyword>
<dbReference type="PROSITE" id="PS00221">
    <property type="entry name" value="MIP"/>
    <property type="match status" value="1"/>
</dbReference>
<dbReference type="PANTHER" id="PTHR19139">
    <property type="entry name" value="AQUAPORIN TRANSPORTER"/>
    <property type="match status" value="1"/>
</dbReference>
<keyword evidence="4 7" id="KW-0812">Transmembrane</keyword>
<evidence type="ECO:0000313" key="11">
    <source>
        <dbReference type="Proteomes" id="UP000472265"/>
    </source>
</evidence>
<keyword evidence="5 9" id="KW-1133">Transmembrane helix</keyword>
<feature type="transmembrane region" description="Helical" evidence="9">
    <location>
        <begin position="15"/>
        <end position="38"/>
    </location>
</feature>
<dbReference type="CDD" id="cd00333">
    <property type="entry name" value="MIP"/>
    <property type="match status" value="1"/>
</dbReference>
<evidence type="ECO:0000256" key="1">
    <source>
        <dbReference type="ARBA" id="ARBA00004141"/>
    </source>
</evidence>
<evidence type="ECO:0000256" key="3">
    <source>
        <dbReference type="ARBA" id="ARBA00022448"/>
    </source>
</evidence>
<comment type="similarity">
    <text evidence="2 7">Belongs to the MIP/aquaporin (TC 1.A.8) family.</text>
</comment>
<feature type="transmembrane region" description="Helical" evidence="9">
    <location>
        <begin position="161"/>
        <end position="181"/>
    </location>
</feature>
<dbReference type="GO" id="GO:0015250">
    <property type="term" value="F:water channel activity"/>
    <property type="evidence" value="ECO:0007669"/>
    <property type="project" value="TreeGrafter"/>
</dbReference>
<dbReference type="GO" id="GO:0035379">
    <property type="term" value="F:carbon dioxide transmembrane transporter activity"/>
    <property type="evidence" value="ECO:0007669"/>
    <property type="project" value="TreeGrafter"/>
</dbReference>
<dbReference type="GO" id="GO:0016020">
    <property type="term" value="C:membrane"/>
    <property type="evidence" value="ECO:0007669"/>
    <property type="project" value="UniProtKB-SubCell"/>
</dbReference>
<dbReference type="FunCoup" id="A0A671Y5G0">
    <property type="interactions" value="153"/>
</dbReference>
<organism evidence="10 11">
    <name type="scientific">Sparus aurata</name>
    <name type="common">Gilthead sea bream</name>
    <dbReference type="NCBI Taxonomy" id="8175"/>
    <lineage>
        <taxon>Eukaryota</taxon>
        <taxon>Metazoa</taxon>
        <taxon>Chordata</taxon>
        <taxon>Craniata</taxon>
        <taxon>Vertebrata</taxon>
        <taxon>Euteleostomi</taxon>
        <taxon>Actinopterygii</taxon>
        <taxon>Neopterygii</taxon>
        <taxon>Teleostei</taxon>
        <taxon>Neoteleostei</taxon>
        <taxon>Acanthomorphata</taxon>
        <taxon>Eupercaria</taxon>
        <taxon>Spariformes</taxon>
        <taxon>Sparidae</taxon>
        <taxon>Sparus</taxon>
    </lineage>
</organism>
<evidence type="ECO:0000256" key="7">
    <source>
        <dbReference type="RuleBase" id="RU000477"/>
    </source>
</evidence>
<accession>A0A671Y5G0</accession>
<feature type="transmembrane region" description="Helical" evidence="9">
    <location>
        <begin position="187"/>
        <end position="207"/>
    </location>
</feature>
<evidence type="ECO:0000256" key="8">
    <source>
        <dbReference type="SAM" id="MobiDB-lite"/>
    </source>
</evidence>
<evidence type="ECO:0000256" key="5">
    <source>
        <dbReference type="ARBA" id="ARBA00022989"/>
    </source>
</evidence>
<dbReference type="InterPro" id="IPR034294">
    <property type="entry name" value="Aquaporin_transptr"/>
</dbReference>
<dbReference type="AlphaFoldDB" id="A0A671Y5G0"/>
<dbReference type="InterPro" id="IPR000425">
    <property type="entry name" value="MIP"/>
</dbReference>
<dbReference type="GO" id="GO:0006972">
    <property type="term" value="P:hyperosmotic response"/>
    <property type="evidence" value="ECO:0007669"/>
    <property type="project" value="TreeGrafter"/>
</dbReference>
<dbReference type="InterPro" id="IPR023271">
    <property type="entry name" value="Aquaporin-like"/>
</dbReference>
<dbReference type="GO" id="GO:0003097">
    <property type="term" value="P:renal water transport"/>
    <property type="evidence" value="ECO:0007669"/>
    <property type="project" value="TreeGrafter"/>
</dbReference>
<keyword evidence="3 7" id="KW-0813">Transport</keyword>
<evidence type="ECO:0000256" key="4">
    <source>
        <dbReference type="ARBA" id="ARBA00022692"/>
    </source>
</evidence>
<dbReference type="GO" id="GO:0008519">
    <property type="term" value="F:ammonium channel activity"/>
    <property type="evidence" value="ECO:0007669"/>
    <property type="project" value="TreeGrafter"/>
</dbReference>
<dbReference type="PANTHER" id="PTHR19139:SF161">
    <property type="entry name" value="AQUAPORIN-1"/>
    <property type="match status" value="1"/>
</dbReference>
<feature type="transmembrane region" description="Helical" evidence="9">
    <location>
        <begin position="262"/>
        <end position="283"/>
    </location>
</feature>
<feature type="region of interest" description="Disordered" evidence="8">
    <location>
        <begin position="300"/>
        <end position="329"/>
    </location>
</feature>
<evidence type="ECO:0000256" key="2">
    <source>
        <dbReference type="ARBA" id="ARBA00006175"/>
    </source>
</evidence>
<evidence type="ECO:0000256" key="6">
    <source>
        <dbReference type="ARBA" id="ARBA00023136"/>
    </source>
</evidence>
<feature type="transmembrane region" description="Helical" evidence="9">
    <location>
        <begin position="219"/>
        <end position="242"/>
    </location>
</feature>
<keyword evidence="11" id="KW-1185">Reference proteome</keyword>
<reference evidence="10" key="3">
    <citation type="submission" date="2025-09" db="UniProtKB">
        <authorList>
            <consortium name="Ensembl"/>
        </authorList>
    </citation>
    <scope>IDENTIFICATION</scope>
</reference>
<proteinExistence type="inferred from homology"/>
<dbReference type="InParanoid" id="A0A671Y5G0"/>